<dbReference type="GO" id="GO:0008270">
    <property type="term" value="F:zinc ion binding"/>
    <property type="evidence" value="ECO:0007669"/>
    <property type="project" value="UniProtKB-KW"/>
</dbReference>
<feature type="compositionally biased region" description="Basic and acidic residues" evidence="5">
    <location>
        <begin position="621"/>
        <end position="636"/>
    </location>
</feature>
<dbReference type="InterPro" id="IPR000571">
    <property type="entry name" value="Znf_CCCH"/>
</dbReference>
<evidence type="ECO:0000313" key="7">
    <source>
        <dbReference type="EnsemblPlants" id="Kaladp0059s0238.1.v1.1"/>
    </source>
</evidence>
<feature type="domain" description="C3H1-type" evidence="6">
    <location>
        <begin position="223"/>
        <end position="250"/>
    </location>
</feature>
<name>A0A7N0UBE8_KALFE</name>
<dbReference type="PROSITE" id="PS50103">
    <property type="entry name" value="ZF_C3H1"/>
    <property type="match status" value="2"/>
</dbReference>
<evidence type="ECO:0000313" key="8">
    <source>
        <dbReference type="Proteomes" id="UP000594263"/>
    </source>
</evidence>
<feature type="region of interest" description="Disordered" evidence="5">
    <location>
        <begin position="1152"/>
        <end position="1190"/>
    </location>
</feature>
<organism evidence="7 8">
    <name type="scientific">Kalanchoe fedtschenkoi</name>
    <name type="common">Lavender scallops</name>
    <name type="synonym">South American air plant</name>
    <dbReference type="NCBI Taxonomy" id="63787"/>
    <lineage>
        <taxon>Eukaryota</taxon>
        <taxon>Viridiplantae</taxon>
        <taxon>Streptophyta</taxon>
        <taxon>Embryophyta</taxon>
        <taxon>Tracheophyta</taxon>
        <taxon>Spermatophyta</taxon>
        <taxon>Magnoliopsida</taxon>
        <taxon>eudicotyledons</taxon>
        <taxon>Gunneridae</taxon>
        <taxon>Pentapetalae</taxon>
        <taxon>Saxifragales</taxon>
        <taxon>Crassulaceae</taxon>
        <taxon>Kalanchoe</taxon>
    </lineage>
</organism>
<dbReference type="EnsemblPlants" id="Kaladp0059s0238.2.v1.1">
    <property type="protein sequence ID" value="Kaladp0059s0238.2.v1.1"/>
    <property type="gene ID" value="Kaladp0059s0238.v1.1"/>
</dbReference>
<feature type="region of interest" description="Disordered" evidence="5">
    <location>
        <begin position="454"/>
        <end position="495"/>
    </location>
</feature>
<sequence>MHSMSEKVWKRKLGVGSEEQPEFDNEFDQMKASRRRLAYSGNYDNDERRCECLESFDRIKCDQRFGFPSYGRLIEEHDGRSQLNDDSWYPRKGYVTERERYSSQFRGSAHYCRNGLFKRGFDEHSESSQFTGYKFFRSCDSGSCRRGSECGQLCQDVYKDSYKRLDDAYLNDLLSDSDRLESCGHEKDWKRAIDKGRDDYQWRSSDLDSSSDMDSDTPPRKRATSTRICKWFLRGHCWRGSSCWHVHDVSGDDFHRGHSPLRPAGRQGGLLSGDDIRVTDRYLFSPLEIKHNSHTTQDSHVSTRMAGDKTEVTGPNAEGHSKSSWKHIPVVSDEVLQRTINCEASEQTESDGWRSWGDTSRNKRLATYDSRHRSGSDNARNLNIGQMGDFDGYASDHKSLKRTERIDLKSNSYFARRRQKIGCRGFAAIDGHEFSDGNSDFDFNSCRRRIKTNGRQGRRFSGKRSEIGNFDGKTPTRNANNASRFKPKRLKKESASDHDHKHLLWKDGSATLCKYFKRGYCKHGNRCWFHHQTVTLRDPVDMDEKKSPTNQTSPSTDVIPVVESTVHDTSMELRSTKNTKRSHQRKAQNSGRSVGLTPAKFTGEHSETTTSYIEAFPGKKSALETDIQDRRPDKGKKLGCNPEGKCEGGHKKSTEVSIGIRIVPETDMQKDLKERRRKNYDYKEDEGDDNQNKSESANLRAQCDVKTTTAQQIVSGKMLAVDPCVIDLKSLDYEMPSVNEEVTEKTSNDHHSPDLIRVPSASLGQYICKTGLSKATSASCNAVMESYPPLKNANQSLVEENSLKTGADLDPQPVSSDMKVGKSQKALSSGFNERLCFERLSTEKLVAMPLERQLELQESCASMGEPEENHNVDQWIGSCQDNKLVINQEGTSNTTGCIETAVGEKALLEADMNDEFVDDKVCDSQELEVDECQKTNSALGYCGVNSSCATTVSADQCGEEMLTRETCPVISIVNTEASFEKQETEEASFDDIGLDMSLEHYIYSSLCLDRYFGNMEDENEATTTSYAFPEDTKAVTTSENPIQQSDGSSAQQTCDGISDTKPILTSGTYHSGLNSGRMTSTEIEEIPNGLDDERHERCTLNEREKTPGVKLEPTNVGNIFAAETSLHVHEELNVILAAESMDRYSDSSCMGRNSETKHTSSWNTSCRGSDFETNISEESGGIPSGPLSERYDIPVSEQEQDETDALRLKGPVASSNVNEKSSSVQDSCNAAGKLSCYDSNDSDSKCEESIEDSHEKAFLKRAVLVLVKEILDPLWNAGRITTKDIYKTIARKSVDKVCGSVQGVSIPRTKDSVDCYLLRNKPKIAQLVLEYVYMHPVKQ</sequence>
<dbReference type="SUPFAM" id="SSF90229">
    <property type="entry name" value="CCCH zinc finger"/>
    <property type="match status" value="2"/>
</dbReference>
<keyword evidence="2 4" id="KW-0863">Zinc-finger</keyword>
<feature type="compositionally biased region" description="Polar residues" evidence="5">
    <location>
        <begin position="1063"/>
        <end position="1080"/>
    </location>
</feature>
<feature type="compositionally biased region" description="Polar residues" evidence="5">
    <location>
        <begin position="1152"/>
        <end position="1177"/>
    </location>
</feature>
<feature type="domain" description="C3H1-type" evidence="6">
    <location>
        <begin position="507"/>
        <end position="534"/>
    </location>
</feature>
<evidence type="ECO:0000256" key="1">
    <source>
        <dbReference type="ARBA" id="ARBA00022723"/>
    </source>
</evidence>
<evidence type="ECO:0000259" key="6">
    <source>
        <dbReference type="PROSITE" id="PS50103"/>
    </source>
</evidence>
<keyword evidence="1 4" id="KW-0479">Metal-binding</keyword>
<dbReference type="EnsemblPlants" id="Kaladp0059s0238.1.v1.1">
    <property type="protein sequence ID" value="Kaladp0059s0238.1.v1.1"/>
    <property type="gene ID" value="Kaladp0059s0238.v1.1"/>
</dbReference>
<dbReference type="Gramene" id="Kaladp0059s0238.1.v1.1">
    <property type="protein sequence ID" value="Kaladp0059s0238.1.v1.1"/>
    <property type="gene ID" value="Kaladp0059s0238.v1.1"/>
</dbReference>
<reference evidence="7" key="1">
    <citation type="submission" date="2021-01" db="UniProtKB">
        <authorList>
            <consortium name="EnsemblPlants"/>
        </authorList>
    </citation>
    <scope>IDENTIFICATION</scope>
</reference>
<dbReference type="PANTHER" id="PTHR36886:SF3">
    <property type="entry name" value="PROTEIN FRIGIDA-ESSENTIAL 1"/>
    <property type="match status" value="1"/>
</dbReference>
<evidence type="ECO:0000256" key="4">
    <source>
        <dbReference type="PROSITE-ProRule" id="PRU00723"/>
    </source>
</evidence>
<dbReference type="Proteomes" id="UP000594263">
    <property type="component" value="Unplaced"/>
</dbReference>
<feature type="compositionally biased region" description="Basic and acidic residues" evidence="5">
    <location>
        <begin position="667"/>
        <end position="682"/>
    </location>
</feature>
<evidence type="ECO:0000256" key="3">
    <source>
        <dbReference type="ARBA" id="ARBA00022833"/>
    </source>
</evidence>
<accession>A0A7N0UBE8</accession>
<keyword evidence="8" id="KW-1185">Reference proteome</keyword>
<dbReference type="Pfam" id="PF00642">
    <property type="entry name" value="zf-CCCH"/>
    <property type="match status" value="1"/>
</dbReference>
<feature type="region of interest" description="Disordered" evidence="5">
    <location>
        <begin position="1"/>
        <end position="26"/>
    </location>
</feature>
<evidence type="ECO:0000256" key="2">
    <source>
        <dbReference type="ARBA" id="ARBA00022771"/>
    </source>
</evidence>
<dbReference type="Gramene" id="Kaladp0059s0238.2.v1.1">
    <property type="protein sequence ID" value="Kaladp0059s0238.2.v1.1"/>
    <property type="gene ID" value="Kaladp0059s0238.v1.1"/>
</dbReference>
<protein>
    <recommendedName>
        <fullName evidence="6">C3H1-type domain-containing protein</fullName>
    </recommendedName>
</protein>
<feature type="compositionally biased region" description="Polar residues" evidence="5">
    <location>
        <begin position="1037"/>
        <end position="1055"/>
    </location>
</feature>
<keyword evidence="3 4" id="KW-0862">Zinc</keyword>
<dbReference type="Gene3D" id="4.10.1000.10">
    <property type="entry name" value="Zinc finger, CCCH-type"/>
    <property type="match status" value="1"/>
</dbReference>
<feature type="zinc finger region" description="C3H1-type" evidence="4">
    <location>
        <begin position="223"/>
        <end position="250"/>
    </location>
</feature>
<dbReference type="PANTHER" id="PTHR36886">
    <property type="entry name" value="PROTEIN FRIGIDA-ESSENTIAL 1"/>
    <property type="match status" value="1"/>
</dbReference>
<dbReference type="SMART" id="SM00356">
    <property type="entry name" value="ZnF_C3H1"/>
    <property type="match status" value="2"/>
</dbReference>
<feature type="region of interest" description="Disordered" evidence="5">
    <location>
        <begin position="293"/>
        <end position="324"/>
    </location>
</feature>
<dbReference type="InterPro" id="IPR052650">
    <property type="entry name" value="Zinc_finger_CCCH"/>
</dbReference>
<feature type="region of interest" description="Disordered" evidence="5">
    <location>
        <begin position="1037"/>
        <end position="1080"/>
    </location>
</feature>
<evidence type="ECO:0000256" key="5">
    <source>
        <dbReference type="SAM" id="MobiDB-lite"/>
    </source>
</evidence>
<feature type="zinc finger region" description="C3H1-type" evidence="4">
    <location>
        <begin position="507"/>
        <end position="534"/>
    </location>
</feature>
<proteinExistence type="predicted"/>
<feature type="region of interest" description="Disordered" evidence="5">
    <location>
        <begin position="201"/>
        <end position="222"/>
    </location>
</feature>
<feature type="compositionally biased region" description="Basic and acidic residues" evidence="5">
    <location>
        <begin position="644"/>
        <end position="654"/>
    </location>
</feature>
<dbReference type="InterPro" id="IPR036855">
    <property type="entry name" value="Znf_CCCH_sf"/>
</dbReference>
<feature type="compositionally biased region" description="Basic residues" evidence="5">
    <location>
        <begin position="577"/>
        <end position="586"/>
    </location>
</feature>
<feature type="region of interest" description="Disordered" evidence="5">
    <location>
        <begin position="567"/>
        <end position="699"/>
    </location>
</feature>